<gene>
    <name evidence="1" type="ORF">NS354_07045</name>
    <name evidence="2" type="ORF">SAMN04488565_2713</name>
</gene>
<dbReference type="STRING" id="1079994.SAMN04488565_2713"/>
<evidence type="ECO:0000313" key="1">
    <source>
        <dbReference type="EMBL" id="KTR85952.1"/>
    </source>
</evidence>
<reference evidence="1 3" key="1">
    <citation type="journal article" date="2016" name="Front. Microbiol.">
        <title>Genomic Resource of Rice Seed Associated Bacteria.</title>
        <authorList>
            <person name="Midha S."/>
            <person name="Bansal K."/>
            <person name="Sharma S."/>
            <person name="Kumar N."/>
            <person name="Patil P.P."/>
            <person name="Chaudhry V."/>
            <person name="Patil P.B."/>
        </authorList>
    </citation>
    <scope>NUCLEOTIDE SEQUENCE [LARGE SCALE GENOMIC DNA]</scope>
    <source>
        <strain evidence="1 3">NS354</strain>
    </source>
</reference>
<evidence type="ECO:0000313" key="3">
    <source>
        <dbReference type="Proteomes" id="UP000070810"/>
    </source>
</evidence>
<reference evidence="2 4" key="2">
    <citation type="submission" date="2016-10" db="EMBL/GenBank/DDBJ databases">
        <authorList>
            <person name="de Groot N.N."/>
        </authorList>
    </citation>
    <scope>NUCLEOTIDE SEQUENCE [LARGE SCALE GENOMIC DNA]</scope>
    <source>
        <strain evidence="2 4">DSM 22788</strain>
    </source>
</reference>
<dbReference type="Proteomes" id="UP000182690">
    <property type="component" value="Unassembled WGS sequence"/>
</dbReference>
<dbReference type="EMBL" id="FNKB01000002">
    <property type="protein sequence ID" value="SDQ49350.1"/>
    <property type="molecule type" value="Genomic_DNA"/>
</dbReference>
<dbReference type="EMBL" id="LDRK01000034">
    <property type="protein sequence ID" value="KTR85952.1"/>
    <property type="molecule type" value="Genomic_DNA"/>
</dbReference>
<organism evidence="1 3">
    <name type="scientific">Leucobacter chromiiresistens</name>
    <dbReference type="NCBI Taxonomy" id="1079994"/>
    <lineage>
        <taxon>Bacteria</taxon>
        <taxon>Bacillati</taxon>
        <taxon>Actinomycetota</taxon>
        <taxon>Actinomycetes</taxon>
        <taxon>Micrococcales</taxon>
        <taxon>Microbacteriaceae</taxon>
        <taxon>Leucobacter</taxon>
    </lineage>
</organism>
<evidence type="ECO:0000313" key="4">
    <source>
        <dbReference type="Proteomes" id="UP000182690"/>
    </source>
</evidence>
<dbReference type="Proteomes" id="UP000070810">
    <property type="component" value="Unassembled WGS sequence"/>
</dbReference>
<sequence length="95" mass="10629">MSEMEQADTGSVALSKNKLMPDVQRIGSRNIEITYLGKNAEGLPTWIMWNAAEPHLIGLLRQGRMGYHFEQRTSSGVMLHENISLSRVQRALGGF</sequence>
<name>A0A147EP67_9MICO</name>
<dbReference type="PATRIC" id="fig|1079994.3.peg.1530"/>
<accession>A0A147EP67</accession>
<dbReference type="OrthoDB" id="4990257at2"/>
<dbReference type="RefSeq" id="WP_010156319.1">
    <property type="nucleotide sequence ID" value="NZ_FNKB01000002.1"/>
</dbReference>
<keyword evidence="3" id="KW-1185">Reference proteome</keyword>
<evidence type="ECO:0000313" key="2">
    <source>
        <dbReference type="EMBL" id="SDQ49350.1"/>
    </source>
</evidence>
<proteinExistence type="predicted"/>
<protein>
    <submittedName>
        <fullName evidence="1">Uncharacterized protein</fullName>
    </submittedName>
</protein>
<dbReference type="AlphaFoldDB" id="A0A147EP67"/>